<dbReference type="AlphaFoldDB" id="A0A7G3GCU1"/>
<sequence length="141" mass="15853">MKVKIFCMLALVSTGLMASEARMPEDMLRGKNSQYQDGFRDGFREAMRMMNSGSSSGQGNYSRKIQISKASYGSARGRCDFTDRLGRSANDKSSYHFKAGNQWCGDPSDGYQKMATIEYSCRGNMKRAYVREGQSETLRCN</sequence>
<feature type="chain" id="PRO_5029021791" evidence="1">
    <location>
        <begin position="19"/>
        <end position="141"/>
    </location>
</feature>
<dbReference type="KEGG" id="ifl:C1H71_15850"/>
<evidence type="ECO:0000313" key="3">
    <source>
        <dbReference type="Proteomes" id="UP000515917"/>
    </source>
</evidence>
<keyword evidence="1" id="KW-0732">Signal</keyword>
<dbReference type="Proteomes" id="UP000515917">
    <property type="component" value="Chromosome"/>
</dbReference>
<name>A0A7G3GCU1_9NEIS</name>
<proteinExistence type="predicted"/>
<keyword evidence="3" id="KW-1185">Reference proteome</keyword>
<accession>A0A7G3GCU1</accession>
<gene>
    <name evidence="2" type="ORF">C1H71_15850</name>
</gene>
<dbReference type="RefSeq" id="WP_130107377.1">
    <property type="nucleotide sequence ID" value="NZ_CP025781.1"/>
</dbReference>
<reference evidence="2 3" key="1">
    <citation type="submission" date="2018-01" db="EMBL/GenBank/DDBJ databases">
        <title>Genome sequence of Iodobacter sp. strain PCH194 isolated from Indian Trans-Himalaya.</title>
        <authorList>
            <person name="Kumar V."/>
            <person name="Thakur V."/>
            <person name="Kumar S."/>
            <person name="Singh D."/>
        </authorList>
    </citation>
    <scope>NUCLEOTIDE SEQUENCE [LARGE SCALE GENOMIC DNA]</scope>
    <source>
        <strain evidence="2 3">PCH194</strain>
    </source>
</reference>
<evidence type="ECO:0000256" key="1">
    <source>
        <dbReference type="SAM" id="SignalP"/>
    </source>
</evidence>
<feature type="signal peptide" evidence="1">
    <location>
        <begin position="1"/>
        <end position="18"/>
    </location>
</feature>
<protein>
    <submittedName>
        <fullName evidence="2">Uncharacterized protein</fullName>
    </submittedName>
</protein>
<evidence type="ECO:0000313" key="2">
    <source>
        <dbReference type="EMBL" id="QBC44862.1"/>
    </source>
</evidence>
<organism evidence="2 3">
    <name type="scientific">Iodobacter fluviatilis</name>
    <dbReference type="NCBI Taxonomy" id="537"/>
    <lineage>
        <taxon>Bacteria</taxon>
        <taxon>Pseudomonadati</taxon>
        <taxon>Pseudomonadota</taxon>
        <taxon>Betaproteobacteria</taxon>
        <taxon>Neisseriales</taxon>
        <taxon>Chitinibacteraceae</taxon>
        <taxon>Iodobacter</taxon>
    </lineage>
</organism>
<dbReference type="EMBL" id="CP025781">
    <property type="protein sequence ID" value="QBC44862.1"/>
    <property type="molecule type" value="Genomic_DNA"/>
</dbReference>